<proteinExistence type="predicted"/>
<comment type="caution">
    <text evidence="1">The sequence shown here is derived from an EMBL/GenBank/DDBJ whole genome shotgun (WGS) entry which is preliminary data.</text>
</comment>
<dbReference type="Proteomes" id="UP000282087">
    <property type="component" value="Unassembled WGS sequence"/>
</dbReference>
<evidence type="ECO:0000313" key="4">
    <source>
        <dbReference type="Proteomes" id="UP000286097"/>
    </source>
</evidence>
<organism evidence="1 3">
    <name type="scientific">Peronospora effusa</name>
    <dbReference type="NCBI Taxonomy" id="542832"/>
    <lineage>
        <taxon>Eukaryota</taxon>
        <taxon>Sar</taxon>
        <taxon>Stramenopiles</taxon>
        <taxon>Oomycota</taxon>
        <taxon>Peronosporomycetes</taxon>
        <taxon>Peronosporales</taxon>
        <taxon>Peronosporaceae</taxon>
        <taxon>Peronospora</taxon>
    </lineage>
</organism>
<accession>A0A3M6VC10</accession>
<reference evidence="3 4" key="1">
    <citation type="submission" date="2018-06" db="EMBL/GenBank/DDBJ databases">
        <title>Comparative genomics of downy mildews reveals potential adaptations to biotrophy.</title>
        <authorList>
            <person name="Fletcher K."/>
            <person name="Klosterman S.J."/>
            <person name="Derevnina L."/>
            <person name="Martin F."/>
            <person name="Koike S."/>
            <person name="Reyes Chin-Wo S."/>
            <person name="Mou B."/>
            <person name="Michelmore R."/>
        </authorList>
    </citation>
    <scope>NUCLEOTIDE SEQUENCE [LARGE SCALE GENOMIC DNA]</scope>
    <source>
        <strain evidence="2 4">R13</strain>
        <strain evidence="1 3">R14</strain>
    </source>
</reference>
<evidence type="ECO:0000313" key="1">
    <source>
        <dbReference type="EMBL" id="RMX64334.1"/>
    </source>
</evidence>
<sequence>MYSQASCVKTCTTAFESATNLPHTVFSLPHTVFSLPRTVFSTQYWQMMYVCTVPLASKTLAMSFRQ</sequence>
<protein>
    <submittedName>
        <fullName evidence="1">Uncharacterized protein</fullName>
    </submittedName>
</protein>
<dbReference type="EMBL" id="QKXF01000651">
    <property type="protein sequence ID" value="RQM10171.1"/>
    <property type="molecule type" value="Genomic_DNA"/>
</dbReference>
<dbReference type="EMBL" id="QLLG01000319">
    <property type="protein sequence ID" value="RMX64334.1"/>
    <property type="molecule type" value="Genomic_DNA"/>
</dbReference>
<dbReference type="AlphaFoldDB" id="A0A3M6VC10"/>
<evidence type="ECO:0000313" key="3">
    <source>
        <dbReference type="Proteomes" id="UP000282087"/>
    </source>
</evidence>
<gene>
    <name evidence="2" type="ORF">DD237_004341</name>
    <name evidence="1" type="ORF">DD238_007266</name>
</gene>
<keyword evidence="3" id="KW-1185">Reference proteome</keyword>
<name>A0A3M6VC10_9STRA</name>
<dbReference type="Proteomes" id="UP000286097">
    <property type="component" value="Unassembled WGS sequence"/>
</dbReference>
<evidence type="ECO:0000313" key="2">
    <source>
        <dbReference type="EMBL" id="RQM10171.1"/>
    </source>
</evidence>
<dbReference type="VEuPathDB" id="FungiDB:DD237_004341"/>